<keyword evidence="3" id="KW-1015">Disulfide bond</keyword>
<dbReference type="SMART" id="SM00280">
    <property type="entry name" value="KAZAL"/>
    <property type="match status" value="3"/>
</dbReference>
<evidence type="ECO:0000313" key="6">
    <source>
        <dbReference type="EMBL" id="CAD7243715.1"/>
    </source>
</evidence>
<dbReference type="EMBL" id="CAJPEV010000484">
    <property type="protein sequence ID" value="CAG0885742.1"/>
    <property type="molecule type" value="Genomic_DNA"/>
</dbReference>
<accession>A0A7R9A135</accession>
<proteinExistence type="predicted"/>
<feature type="domain" description="Kazal-like" evidence="5">
    <location>
        <begin position="114"/>
        <end position="159"/>
    </location>
</feature>
<protein>
    <recommendedName>
        <fullName evidence="5">Kazal-like domain-containing protein</fullName>
    </recommendedName>
</protein>
<keyword evidence="1" id="KW-0646">Protease inhibitor</keyword>
<feature type="domain" description="Kazal-like" evidence="5">
    <location>
        <begin position="47"/>
        <end position="98"/>
    </location>
</feature>
<keyword evidence="4" id="KW-0732">Signal</keyword>
<evidence type="ECO:0000256" key="4">
    <source>
        <dbReference type="SAM" id="SignalP"/>
    </source>
</evidence>
<dbReference type="InterPro" id="IPR036058">
    <property type="entry name" value="Kazal_dom_sf"/>
</dbReference>
<organism evidence="6">
    <name type="scientific">Darwinula stevensoni</name>
    <dbReference type="NCBI Taxonomy" id="69355"/>
    <lineage>
        <taxon>Eukaryota</taxon>
        <taxon>Metazoa</taxon>
        <taxon>Ecdysozoa</taxon>
        <taxon>Arthropoda</taxon>
        <taxon>Crustacea</taxon>
        <taxon>Oligostraca</taxon>
        <taxon>Ostracoda</taxon>
        <taxon>Podocopa</taxon>
        <taxon>Podocopida</taxon>
        <taxon>Darwinulocopina</taxon>
        <taxon>Darwinuloidea</taxon>
        <taxon>Darwinulidae</taxon>
        <taxon>Darwinula</taxon>
    </lineage>
</organism>
<dbReference type="PROSITE" id="PS51465">
    <property type="entry name" value="KAZAL_2"/>
    <property type="match status" value="3"/>
</dbReference>
<evidence type="ECO:0000256" key="3">
    <source>
        <dbReference type="ARBA" id="ARBA00023157"/>
    </source>
</evidence>
<sequence>MEASRMSWCAVVLGWSLFVLEFGGGARAIQPVRSHEEILRLLGVRRTVIIRDCPPCHGEWDPLCGSDGKTYYNGQCMRSISCRRGRDVGVLHFGPCTFELAVSGRSPRSPQEVDPIDDDCPVPVTCGDKAEFVCASNGKTFRNRCIMESWACHNNEVIHAVHSGPCSRNKRAIDERCPMCSRDYNPVCGSDGVEYSNPCMLRYTACTEHRRINFAAWREC</sequence>
<feature type="domain" description="Kazal-like" evidence="5">
    <location>
        <begin position="160"/>
        <end position="220"/>
    </location>
</feature>
<feature type="chain" id="PRO_5036402694" description="Kazal-like domain-containing protein" evidence="4">
    <location>
        <begin position="29"/>
        <end position="220"/>
    </location>
</feature>
<dbReference type="Gene3D" id="3.30.60.30">
    <property type="match status" value="3"/>
</dbReference>
<dbReference type="Pfam" id="PF07648">
    <property type="entry name" value="Kazal_2"/>
    <property type="match status" value="2"/>
</dbReference>
<evidence type="ECO:0000259" key="5">
    <source>
        <dbReference type="PROSITE" id="PS51465"/>
    </source>
</evidence>
<dbReference type="PANTHER" id="PTHR10913:SF45">
    <property type="entry name" value="FOLLISTATIN, ISOFORM A-RELATED"/>
    <property type="match status" value="1"/>
</dbReference>
<evidence type="ECO:0000256" key="1">
    <source>
        <dbReference type="ARBA" id="ARBA00022690"/>
    </source>
</evidence>
<dbReference type="SUPFAM" id="SSF100895">
    <property type="entry name" value="Kazal-type serine protease inhibitors"/>
    <property type="match status" value="3"/>
</dbReference>
<dbReference type="InterPro" id="IPR050653">
    <property type="entry name" value="Prot_Inhib_GrowthFact_Antg"/>
</dbReference>
<dbReference type="OrthoDB" id="10029953at2759"/>
<evidence type="ECO:0000313" key="7">
    <source>
        <dbReference type="Proteomes" id="UP000677054"/>
    </source>
</evidence>
<dbReference type="GO" id="GO:0030154">
    <property type="term" value="P:cell differentiation"/>
    <property type="evidence" value="ECO:0007669"/>
    <property type="project" value="TreeGrafter"/>
</dbReference>
<dbReference type="AlphaFoldDB" id="A0A7R9A135"/>
<keyword evidence="7" id="KW-1185">Reference proteome</keyword>
<reference evidence="6" key="1">
    <citation type="submission" date="2020-11" db="EMBL/GenBank/DDBJ databases">
        <authorList>
            <person name="Tran Van P."/>
        </authorList>
    </citation>
    <scope>NUCLEOTIDE SEQUENCE</scope>
</reference>
<dbReference type="EMBL" id="LR900001">
    <property type="protein sequence ID" value="CAD7243715.1"/>
    <property type="molecule type" value="Genomic_DNA"/>
</dbReference>
<keyword evidence="2" id="KW-0722">Serine protease inhibitor</keyword>
<dbReference type="Pfam" id="PF00050">
    <property type="entry name" value="Kazal_1"/>
    <property type="match status" value="1"/>
</dbReference>
<dbReference type="InterPro" id="IPR002350">
    <property type="entry name" value="Kazal_dom"/>
</dbReference>
<dbReference type="Proteomes" id="UP000677054">
    <property type="component" value="Unassembled WGS sequence"/>
</dbReference>
<gene>
    <name evidence="6" type="ORF">DSTB1V02_LOCUS3629</name>
</gene>
<dbReference type="CDD" id="cd00104">
    <property type="entry name" value="KAZAL_FS"/>
    <property type="match status" value="3"/>
</dbReference>
<dbReference type="GO" id="GO:0005576">
    <property type="term" value="C:extracellular region"/>
    <property type="evidence" value="ECO:0007669"/>
    <property type="project" value="TreeGrafter"/>
</dbReference>
<name>A0A7R9A135_9CRUS</name>
<evidence type="ECO:0000256" key="2">
    <source>
        <dbReference type="ARBA" id="ARBA00022900"/>
    </source>
</evidence>
<feature type="signal peptide" evidence="4">
    <location>
        <begin position="1"/>
        <end position="28"/>
    </location>
</feature>
<dbReference type="PANTHER" id="PTHR10913">
    <property type="entry name" value="FOLLISTATIN-RELATED"/>
    <property type="match status" value="1"/>
</dbReference>